<evidence type="ECO:0000313" key="1">
    <source>
        <dbReference type="EMBL" id="EFC41314.1"/>
    </source>
</evidence>
<dbReference type="Proteomes" id="UP000006671">
    <property type="component" value="Unassembled WGS sequence"/>
</dbReference>
<organism evidence="2">
    <name type="scientific">Naegleria gruberi</name>
    <name type="common">Amoeba</name>
    <dbReference type="NCBI Taxonomy" id="5762"/>
    <lineage>
        <taxon>Eukaryota</taxon>
        <taxon>Discoba</taxon>
        <taxon>Heterolobosea</taxon>
        <taxon>Tetramitia</taxon>
        <taxon>Eutetramitia</taxon>
        <taxon>Vahlkampfiidae</taxon>
        <taxon>Naegleria</taxon>
    </lineage>
</organism>
<accession>D2VP83</accession>
<dbReference type="KEGG" id="ngr:NAEGRDRAFT_70764"/>
<reference evidence="1 2" key="1">
    <citation type="journal article" date="2010" name="Cell">
        <title>The genome of Naegleria gruberi illuminates early eukaryotic versatility.</title>
        <authorList>
            <person name="Fritz-Laylin L.K."/>
            <person name="Prochnik S.E."/>
            <person name="Ginger M.L."/>
            <person name="Dacks J.B."/>
            <person name="Carpenter M.L."/>
            <person name="Field M.C."/>
            <person name="Kuo A."/>
            <person name="Paredez A."/>
            <person name="Chapman J."/>
            <person name="Pham J."/>
            <person name="Shu S."/>
            <person name="Neupane R."/>
            <person name="Cipriano M."/>
            <person name="Mancuso J."/>
            <person name="Tu H."/>
            <person name="Salamov A."/>
            <person name="Lindquist E."/>
            <person name="Shapiro H."/>
            <person name="Lucas S."/>
            <person name="Grigoriev I.V."/>
            <person name="Cande W.Z."/>
            <person name="Fulton C."/>
            <person name="Rokhsar D.S."/>
            <person name="Dawson S.C."/>
        </authorList>
    </citation>
    <scope>NUCLEOTIDE SEQUENCE [LARGE SCALE GENOMIC DNA]</scope>
    <source>
        <strain evidence="1 2">NEG-M</strain>
    </source>
</reference>
<sequence length="281" mass="32859">MFQHSVPSEVIFHVAEFLDSLRDIAHLLLLLTTEYSTYFSFHDGKELVEQKSNIQFYWKTLLANVLMAHIEQFVTRVRSENDLKKIKEIKKKGLANYHQCSEIVLKSSVRKRFRSLELKIGEMMERYYVRILNEQFGIESKFDILECVELLTRKRSRQFYSNFFGAIVKNDNHEEFLSSLKALIRREALKCYEKNMLKKLINSTQLESITNSNSEIITDILRDGIELSPEYAVILPDIIKILKINLSILQVAKLFTHLIGSDLLETFIMGNDFETMSNECI</sequence>
<dbReference type="EMBL" id="GG738886">
    <property type="protein sequence ID" value="EFC41314.1"/>
    <property type="molecule type" value="Genomic_DNA"/>
</dbReference>
<protein>
    <submittedName>
        <fullName evidence="1">Predicted protein</fullName>
    </submittedName>
</protein>
<keyword evidence="2" id="KW-1185">Reference proteome</keyword>
<gene>
    <name evidence="1" type="ORF">NAEGRDRAFT_70764</name>
</gene>
<evidence type="ECO:0000313" key="2">
    <source>
        <dbReference type="Proteomes" id="UP000006671"/>
    </source>
</evidence>
<dbReference type="AlphaFoldDB" id="D2VP83"/>
<proteinExistence type="predicted"/>
<dbReference type="GeneID" id="8850677"/>
<dbReference type="InParanoid" id="D2VP83"/>
<name>D2VP83_NAEGR</name>
<dbReference type="RefSeq" id="XP_002674058.1">
    <property type="nucleotide sequence ID" value="XM_002674012.1"/>
</dbReference>
<dbReference type="VEuPathDB" id="AmoebaDB:NAEGRDRAFT_70764"/>